<evidence type="ECO:0000313" key="5">
    <source>
        <dbReference type="Proteomes" id="UP000186143"/>
    </source>
</evidence>
<dbReference type="Pfam" id="PF08291">
    <property type="entry name" value="Peptidase_M15_3"/>
    <property type="match status" value="1"/>
</dbReference>
<gene>
    <name evidence="4" type="ORF">BJF92_21895</name>
</gene>
<feature type="region of interest" description="Disordered" evidence="1">
    <location>
        <begin position="127"/>
        <end position="181"/>
    </location>
</feature>
<protein>
    <recommendedName>
        <fullName evidence="3">Peptidase M15A C-terminal domain-containing protein</fullName>
    </recommendedName>
</protein>
<evidence type="ECO:0000256" key="2">
    <source>
        <dbReference type="SAM" id="SignalP"/>
    </source>
</evidence>
<feature type="chain" id="PRO_5012118803" description="Peptidase M15A C-terminal domain-containing protein" evidence="2">
    <location>
        <begin position="30"/>
        <end position="381"/>
    </location>
</feature>
<dbReference type="Gene3D" id="3.30.1380.10">
    <property type="match status" value="1"/>
</dbReference>
<dbReference type="PROSITE" id="PS51257">
    <property type="entry name" value="PROKAR_LIPOPROTEIN"/>
    <property type="match status" value="1"/>
</dbReference>
<evidence type="ECO:0000313" key="4">
    <source>
        <dbReference type="EMBL" id="OLP55237.1"/>
    </source>
</evidence>
<dbReference type="SUPFAM" id="SSF55166">
    <property type="entry name" value="Hedgehog/DD-peptidase"/>
    <property type="match status" value="1"/>
</dbReference>
<feature type="compositionally biased region" description="Low complexity" evidence="1">
    <location>
        <begin position="90"/>
        <end position="103"/>
    </location>
</feature>
<keyword evidence="2" id="KW-0732">Signal</keyword>
<proteinExistence type="predicted"/>
<evidence type="ECO:0000259" key="3">
    <source>
        <dbReference type="Pfam" id="PF08291"/>
    </source>
</evidence>
<reference evidence="4 5" key="1">
    <citation type="submission" date="2016-09" db="EMBL/GenBank/DDBJ databases">
        <title>Rhizobium sp. nov., a novel species isolated from the rice rhizosphere.</title>
        <authorList>
            <person name="Zhao J."/>
            <person name="Zhang X."/>
        </authorList>
    </citation>
    <scope>NUCLEOTIDE SEQUENCE [LARGE SCALE GENOMIC DNA]</scope>
    <source>
        <strain evidence="4 5">MH17</strain>
    </source>
</reference>
<feature type="compositionally biased region" description="Low complexity" evidence="1">
    <location>
        <begin position="164"/>
        <end position="181"/>
    </location>
</feature>
<dbReference type="AlphaFoldDB" id="A0A1Q9AIZ2"/>
<dbReference type="InterPro" id="IPR013230">
    <property type="entry name" value="Peptidase_M15A_C"/>
</dbReference>
<accession>A0A1Q9AIZ2</accession>
<dbReference type="InterPro" id="IPR009045">
    <property type="entry name" value="Zn_M74/Hedgehog-like"/>
</dbReference>
<dbReference type="EMBL" id="MKIO01000029">
    <property type="protein sequence ID" value="OLP55237.1"/>
    <property type="molecule type" value="Genomic_DNA"/>
</dbReference>
<feature type="domain" description="Peptidase M15A C-terminal" evidence="3">
    <location>
        <begin position="263"/>
        <end position="365"/>
    </location>
</feature>
<dbReference type="Proteomes" id="UP000186143">
    <property type="component" value="Unassembled WGS sequence"/>
</dbReference>
<dbReference type="OrthoDB" id="5418604at2"/>
<evidence type="ECO:0000256" key="1">
    <source>
        <dbReference type="SAM" id="MobiDB-lite"/>
    </source>
</evidence>
<feature type="region of interest" description="Disordered" evidence="1">
    <location>
        <begin position="90"/>
        <end position="111"/>
    </location>
</feature>
<dbReference type="STRING" id="1672749.BJF92_21895"/>
<dbReference type="RefSeq" id="WP_075634786.1">
    <property type="nucleotide sequence ID" value="NZ_MKIO01000029.1"/>
</dbReference>
<sequence length="381" mass="38999">MIRHSPRTRSRLILGLLASACLLSGCMTSKDSADKAADALYEAAQEEAAAKGPAKGAASAQAADAVVQPALAHPQAASAQPAVLAPQPATAATTATAAETPAPLNSPDGSGVVMQGTAVNAMAGSIFSSRQPGQGGAPRSLFEAPASPAAYPQTASPVAPAPAEPQAAMPESSIAPAPEAARPGDSLIGLFAKSAKPGVAKAGAKAVVPQAGATPQQVAALSYHPLPGIRARSMFATVDDTDPEHDDNSPRITQASLPGLARLAARGFWLEQPQVDSSCFRPDLKAILKSVETRFGRKVLVTSGHRTPVHNARVGGAPKSRHLTCEAADIQVAGVDKLQLAGYLRSLPNVGGVGTYCHTQSVHVDTGKRRDWNWGCAPRNV</sequence>
<feature type="signal peptide" evidence="2">
    <location>
        <begin position="1"/>
        <end position="29"/>
    </location>
</feature>
<organism evidence="4 5">
    <name type="scientific">Xaviernesmea rhizosphaerae</name>
    <dbReference type="NCBI Taxonomy" id="1672749"/>
    <lineage>
        <taxon>Bacteria</taxon>
        <taxon>Pseudomonadati</taxon>
        <taxon>Pseudomonadota</taxon>
        <taxon>Alphaproteobacteria</taxon>
        <taxon>Hyphomicrobiales</taxon>
        <taxon>Rhizobiaceae</taxon>
        <taxon>Rhizobium/Agrobacterium group</taxon>
        <taxon>Xaviernesmea</taxon>
    </lineage>
</organism>
<name>A0A1Q9AIZ2_9HYPH</name>
<comment type="caution">
    <text evidence="4">The sequence shown here is derived from an EMBL/GenBank/DDBJ whole genome shotgun (WGS) entry which is preliminary data.</text>
</comment>